<feature type="modified residue" description="4-aspartylphosphate" evidence="1">
    <location>
        <position position="58"/>
    </location>
</feature>
<dbReference type="SMART" id="SM00850">
    <property type="entry name" value="LytTR"/>
    <property type="match status" value="1"/>
</dbReference>
<dbReference type="OrthoDB" id="1646880at2"/>
<dbReference type="InterPro" id="IPR046947">
    <property type="entry name" value="LytR-like"/>
</dbReference>
<dbReference type="SUPFAM" id="SSF52172">
    <property type="entry name" value="CheY-like"/>
    <property type="match status" value="1"/>
</dbReference>
<feature type="domain" description="HTH LytTR-type" evidence="3">
    <location>
        <begin position="146"/>
        <end position="233"/>
    </location>
</feature>
<dbReference type="Proteomes" id="UP000278351">
    <property type="component" value="Unassembled WGS sequence"/>
</dbReference>
<keyword evidence="1" id="KW-0597">Phosphoprotein</keyword>
<dbReference type="GO" id="GO:0003677">
    <property type="term" value="F:DNA binding"/>
    <property type="evidence" value="ECO:0007669"/>
    <property type="project" value="UniProtKB-KW"/>
</dbReference>
<protein>
    <submittedName>
        <fullName evidence="4">DNA-binding response regulator</fullName>
    </submittedName>
</protein>
<keyword evidence="5" id="KW-1185">Reference proteome</keyword>
<dbReference type="PROSITE" id="PS50110">
    <property type="entry name" value="RESPONSE_REGULATORY"/>
    <property type="match status" value="1"/>
</dbReference>
<dbReference type="Pfam" id="PF04397">
    <property type="entry name" value="LytTR"/>
    <property type="match status" value="1"/>
</dbReference>
<reference evidence="4 5" key="1">
    <citation type="submission" date="2018-11" db="EMBL/GenBank/DDBJ databases">
        <title>Chitinophaga lutea sp.nov., isolate from arsenic contaminated soil.</title>
        <authorList>
            <person name="Zong Y."/>
        </authorList>
    </citation>
    <scope>NUCLEOTIDE SEQUENCE [LARGE SCALE GENOMIC DNA]</scope>
    <source>
        <strain evidence="4 5">ZY74</strain>
    </source>
</reference>
<evidence type="ECO:0000256" key="1">
    <source>
        <dbReference type="PROSITE-ProRule" id="PRU00169"/>
    </source>
</evidence>
<dbReference type="InterPro" id="IPR011006">
    <property type="entry name" value="CheY-like_superfamily"/>
</dbReference>
<organism evidence="4 5">
    <name type="scientific">Chitinophaga lutea</name>
    <dbReference type="NCBI Taxonomy" id="2488634"/>
    <lineage>
        <taxon>Bacteria</taxon>
        <taxon>Pseudomonadati</taxon>
        <taxon>Bacteroidota</taxon>
        <taxon>Chitinophagia</taxon>
        <taxon>Chitinophagales</taxon>
        <taxon>Chitinophagaceae</taxon>
        <taxon>Chitinophaga</taxon>
    </lineage>
</organism>
<evidence type="ECO:0000259" key="2">
    <source>
        <dbReference type="PROSITE" id="PS50110"/>
    </source>
</evidence>
<dbReference type="Pfam" id="PF00072">
    <property type="entry name" value="Response_reg"/>
    <property type="match status" value="1"/>
</dbReference>
<dbReference type="PANTHER" id="PTHR37299">
    <property type="entry name" value="TRANSCRIPTIONAL REGULATOR-RELATED"/>
    <property type="match status" value="1"/>
</dbReference>
<dbReference type="Gene3D" id="2.40.50.1020">
    <property type="entry name" value="LytTr DNA-binding domain"/>
    <property type="match status" value="1"/>
</dbReference>
<evidence type="ECO:0000259" key="3">
    <source>
        <dbReference type="PROSITE" id="PS50930"/>
    </source>
</evidence>
<dbReference type="EMBL" id="RPDH01000002">
    <property type="protein sequence ID" value="RPE08685.1"/>
    <property type="molecule type" value="Genomic_DNA"/>
</dbReference>
<dbReference type="SMART" id="SM00448">
    <property type="entry name" value="REC"/>
    <property type="match status" value="1"/>
</dbReference>
<dbReference type="InterPro" id="IPR001789">
    <property type="entry name" value="Sig_transdc_resp-reg_receiver"/>
</dbReference>
<dbReference type="InterPro" id="IPR007492">
    <property type="entry name" value="LytTR_DNA-bd_dom"/>
</dbReference>
<dbReference type="Gene3D" id="3.40.50.2300">
    <property type="match status" value="1"/>
</dbReference>
<accession>A0A3N4PLK1</accession>
<evidence type="ECO:0000313" key="5">
    <source>
        <dbReference type="Proteomes" id="UP000278351"/>
    </source>
</evidence>
<dbReference type="PANTHER" id="PTHR37299:SF1">
    <property type="entry name" value="STAGE 0 SPORULATION PROTEIN A HOMOLOG"/>
    <property type="match status" value="1"/>
</dbReference>
<sequence length="233" mass="25887">MATPPIRCIVVDDEDKAAEYIAGLVGKTAFLELVGVSTDPLEALSWVQQGKAELAFLDLTMPELHGIDFIKMSGSKCRFIVTTGYESFALQGFELDVLDFIKKPVSYERFLKAAGKALNVLRATVPPPETDYIFIKGTGNRQLLQKVSHDDILYIQGNGHQTQVMLAKDTITTSTTLTELENALPASRFMRVHKSYIVSIAKIEVIQGNIIILHKTHIPVGQQYQEKFFKTVG</sequence>
<comment type="caution">
    <text evidence="4">The sequence shown here is derived from an EMBL/GenBank/DDBJ whole genome shotgun (WGS) entry which is preliminary data.</text>
</comment>
<dbReference type="PROSITE" id="PS50930">
    <property type="entry name" value="HTH_LYTTR"/>
    <property type="match status" value="1"/>
</dbReference>
<dbReference type="GO" id="GO:0000156">
    <property type="term" value="F:phosphorelay response regulator activity"/>
    <property type="evidence" value="ECO:0007669"/>
    <property type="project" value="InterPro"/>
</dbReference>
<feature type="domain" description="Response regulatory" evidence="2">
    <location>
        <begin position="7"/>
        <end position="118"/>
    </location>
</feature>
<dbReference type="RefSeq" id="WP_123847682.1">
    <property type="nucleotide sequence ID" value="NZ_RPDH01000002.1"/>
</dbReference>
<evidence type="ECO:0000313" key="4">
    <source>
        <dbReference type="EMBL" id="RPE08685.1"/>
    </source>
</evidence>
<keyword evidence="4" id="KW-0238">DNA-binding</keyword>
<name>A0A3N4PLK1_9BACT</name>
<proteinExistence type="predicted"/>
<dbReference type="AlphaFoldDB" id="A0A3N4PLK1"/>
<gene>
    <name evidence="4" type="ORF">EGT74_16745</name>
</gene>